<dbReference type="PATRIC" id="fig|2209.54.peg.3536"/>
<accession>A0A0F8S216</accession>
<name>A0A0F8S216_METMZ</name>
<comment type="caution">
    <text evidence="1">The sequence shown here is derived from an EMBL/GenBank/DDBJ whole genome shotgun (WGS) entry which is preliminary data.</text>
</comment>
<dbReference type="EMBL" id="JJQO01000082">
    <property type="protein sequence ID" value="KKH67329.1"/>
    <property type="molecule type" value="Genomic_DNA"/>
</dbReference>
<protein>
    <recommendedName>
        <fullName evidence="3">Oligopeptide/dipeptide ABC transporter C-terminal domain-containing protein</fullName>
    </recommendedName>
</protein>
<dbReference type="AlphaFoldDB" id="A0A0F8S216"/>
<reference evidence="1 2" key="1">
    <citation type="journal article" date="2015" name="ISME J.">
        <title>Genomic and phenotypic differentiation among Methanosarcina mazei populations from Columbia River sediment.</title>
        <authorList>
            <person name="Youngblut N.D."/>
            <person name="Wirth J.S."/>
            <person name="Henriksen J.R."/>
            <person name="Smith M."/>
            <person name="Simon H."/>
            <person name="Metcalf W.W."/>
            <person name="Whitaker R.J."/>
        </authorList>
    </citation>
    <scope>NUCLEOTIDE SEQUENCE [LARGE SCALE GENOMIC DNA]</scope>
    <source>
        <strain evidence="1 2">1.H.A.2.7</strain>
    </source>
</reference>
<gene>
    <name evidence="1" type="ORF">DU75_16650</name>
</gene>
<evidence type="ECO:0008006" key="3">
    <source>
        <dbReference type="Google" id="ProtNLM"/>
    </source>
</evidence>
<evidence type="ECO:0000313" key="2">
    <source>
        <dbReference type="Proteomes" id="UP000034692"/>
    </source>
</evidence>
<sequence length="77" mass="9085">PQHIYTKRLVAAIPEVDAENREKVRENRIKVEQEFREKEHLFYDENGKVYDLVQISDTHYVAIKDKGDLENVENSIA</sequence>
<feature type="non-terminal residue" evidence="1">
    <location>
        <position position="1"/>
    </location>
</feature>
<evidence type="ECO:0000313" key="1">
    <source>
        <dbReference type="EMBL" id="KKH67329.1"/>
    </source>
</evidence>
<dbReference type="Proteomes" id="UP000034692">
    <property type="component" value="Unassembled WGS sequence"/>
</dbReference>
<organism evidence="1 2">
    <name type="scientific">Methanosarcina mazei</name>
    <name type="common">Methanosarcina frisia</name>
    <dbReference type="NCBI Taxonomy" id="2209"/>
    <lineage>
        <taxon>Archaea</taxon>
        <taxon>Methanobacteriati</taxon>
        <taxon>Methanobacteriota</taxon>
        <taxon>Stenosarchaea group</taxon>
        <taxon>Methanomicrobia</taxon>
        <taxon>Methanosarcinales</taxon>
        <taxon>Methanosarcinaceae</taxon>
        <taxon>Methanosarcina</taxon>
    </lineage>
</organism>
<proteinExistence type="predicted"/>